<reference evidence="1 2" key="1">
    <citation type="submission" date="2024-07" db="EMBL/GenBank/DDBJ databases">
        <title>Section-level genome sequencing and comparative genomics of Aspergillus sections Usti and Cavernicolus.</title>
        <authorList>
            <consortium name="Lawrence Berkeley National Laboratory"/>
            <person name="Nybo J.L."/>
            <person name="Vesth T.C."/>
            <person name="Theobald S."/>
            <person name="Frisvad J.C."/>
            <person name="Larsen T.O."/>
            <person name="Kjaerboelling I."/>
            <person name="Rothschild-Mancinelli K."/>
            <person name="Lyhne E.K."/>
            <person name="Kogle M.E."/>
            <person name="Barry K."/>
            <person name="Clum A."/>
            <person name="Na H."/>
            <person name="Ledsgaard L."/>
            <person name="Lin J."/>
            <person name="Lipzen A."/>
            <person name="Kuo A."/>
            <person name="Riley R."/>
            <person name="Mondo S."/>
            <person name="LaButti K."/>
            <person name="Haridas S."/>
            <person name="Pangalinan J."/>
            <person name="Salamov A.A."/>
            <person name="Simmons B.A."/>
            <person name="Magnuson J.K."/>
            <person name="Chen J."/>
            <person name="Drula E."/>
            <person name="Henrissat B."/>
            <person name="Wiebenga A."/>
            <person name="Lubbers R.J."/>
            <person name="Gomes A.C."/>
            <person name="Makela M.R."/>
            <person name="Stajich J."/>
            <person name="Grigoriev I.V."/>
            <person name="Mortensen U.H."/>
            <person name="De vries R.P."/>
            <person name="Baker S.E."/>
            <person name="Andersen M.R."/>
        </authorList>
    </citation>
    <scope>NUCLEOTIDE SEQUENCE [LARGE SCALE GENOMIC DNA]</scope>
    <source>
        <strain evidence="1 2">CBS 600.67</strain>
    </source>
</reference>
<organism evidence="1 2">
    <name type="scientific">Aspergillus cavernicola</name>
    <dbReference type="NCBI Taxonomy" id="176166"/>
    <lineage>
        <taxon>Eukaryota</taxon>
        <taxon>Fungi</taxon>
        <taxon>Dikarya</taxon>
        <taxon>Ascomycota</taxon>
        <taxon>Pezizomycotina</taxon>
        <taxon>Eurotiomycetes</taxon>
        <taxon>Eurotiomycetidae</taxon>
        <taxon>Eurotiales</taxon>
        <taxon>Aspergillaceae</taxon>
        <taxon>Aspergillus</taxon>
        <taxon>Aspergillus subgen. Nidulantes</taxon>
    </lineage>
</organism>
<dbReference type="PANTHER" id="PTHR41773">
    <property type="entry name" value="GTP PYROPHOSPHATASE-RELATED"/>
    <property type="match status" value="1"/>
</dbReference>
<protein>
    <submittedName>
        <fullName evidence="1">Uncharacterized protein</fullName>
    </submittedName>
</protein>
<dbReference type="Proteomes" id="UP001610335">
    <property type="component" value="Unassembled WGS sequence"/>
</dbReference>
<evidence type="ECO:0000313" key="2">
    <source>
        <dbReference type="Proteomes" id="UP001610335"/>
    </source>
</evidence>
<dbReference type="EMBL" id="JBFXLS010000056">
    <property type="protein sequence ID" value="KAL2822783.1"/>
    <property type="molecule type" value="Genomic_DNA"/>
</dbReference>
<comment type="caution">
    <text evidence="1">The sequence shown here is derived from an EMBL/GenBank/DDBJ whole genome shotgun (WGS) entry which is preliminary data.</text>
</comment>
<dbReference type="PANTHER" id="PTHR41773:SF1">
    <property type="entry name" value="RELA_SPOT DOMAIN-CONTAINING PROTEIN"/>
    <property type="match status" value="1"/>
</dbReference>
<sequence>MTTVSLTQGACPPQAASSTPLSSALELQRFLSDWMITKGESPNSLGDIQPLWKVAEILNFRERTRLLEILKQVPSTFDLESGHYHQRLYVPLPLTLATYMMGGMILSSDGEKKLKRAIETKSGDELLRYQIKAVRDSFLWLGDLIKRPDDWIKMLCSNIDAETERVVRMRVAWLTWEGTRNFCEKSPKKKSLGAIDVSALTNLWHMFQENEQLPIQFAFRLASLNVKGTWSAGREWSRFSAIVPPLL</sequence>
<proteinExistence type="predicted"/>
<gene>
    <name evidence="1" type="ORF">BDW59DRAFT_149160</name>
</gene>
<accession>A0ABR4I4U6</accession>
<name>A0ABR4I4U6_9EURO</name>
<keyword evidence="2" id="KW-1185">Reference proteome</keyword>
<evidence type="ECO:0000313" key="1">
    <source>
        <dbReference type="EMBL" id="KAL2822783.1"/>
    </source>
</evidence>